<reference evidence="2" key="3">
    <citation type="submission" date="2022-06" db="UniProtKB">
        <authorList>
            <consortium name="EnsemblPlants"/>
        </authorList>
    </citation>
    <scope>IDENTIFICATION</scope>
</reference>
<dbReference type="Pfam" id="PF13456">
    <property type="entry name" value="RVT_3"/>
    <property type="match status" value="1"/>
</dbReference>
<dbReference type="EnsemblPlants" id="TuG1812G0300005621.01.T01">
    <property type="protein sequence ID" value="TuG1812G0300005621.01.T01.cds358994"/>
    <property type="gene ID" value="TuG1812G0300005621.01"/>
</dbReference>
<protein>
    <recommendedName>
        <fullName evidence="1">RNase H type-1 domain-containing protein</fullName>
    </recommendedName>
</protein>
<keyword evidence="3" id="KW-1185">Reference proteome</keyword>
<dbReference type="GO" id="GO:0003676">
    <property type="term" value="F:nucleic acid binding"/>
    <property type="evidence" value="ECO:0007669"/>
    <property type="project" value="InterPro"/>
</dbReference>
<dbReference type="InterPro" id="IPR012337">
    <property type="entry name" value="RNaseH-like_sf"/>
</dbReference>
<dbReference type="AlphaFoldDB" id="A0A8R7Q0A5"/>
<organism evidence="2 3">
    <name type="scientific">Triticum urartu</name>
    <name type="common">Red wild einkorn</name>
    <name type="synonym">Crithodium urartu</name>
    <dbReference type="NCBI Taxonomy" id="4572"/>
    <lineage>
        <taxon>Eukaryota</taxon>
        <taxon>Viridiplantae</taxon>
        <taxon>Streptophyta</taxon>
        <taxon>Embryophyta</taxon>
        <taxon>Tracheophyta</taxon>
        <taxon>Spermatophyta</taxon>
        <taxon>Magnoliopsida</taxon>
        <taxon>Liliopsida</taxon>
        <taxon>Poales</taxon>
        <taxon>Poaceae</taxon>
        <taxon>BOP clade</taxon>
        <taxon>Pooideae</taxon>
        <taxon>Triticodae</taxon>
        <taxon>Triticeae</taxon>
        <taxon>Triticinae</taxon>
        <taxon>Triticum</taxon>
    </lineage>
</organism>
<evidence type="ECO:0000313" key="3">
    <source>
        <dbReference type="Proteomes" id="UP000015106"/>
    </source>
</evidence>
<dbReference type="Proteomes" id="UP000015106">
    <property type="component" value="Chromosome 3"/>
</dbReference>
<dbReference type="SUPFAM" id="SSF53098">
    <property type="entry name" value="Ribonuclease H-like"/>
    <property type="match status" value="1"/>
</dbReference>
<evidence type="ECO:0000313" key="2">
    <source>
        <dbReference type="EnsemblPlants" id="TuG1812G0300005621.01.T01.cds358994"/>
    </source>
</evidence>
<reference evidence="3" key="1">
    <citation type="journal article" date="2013" name="Nature">
        <title>Draft genome of the wheat A-genome progenitor Triticum urartu.</title>
        <authorList>
            <person name="Ling H.Q."/>
            <person name="Zhao S."/>
            <person name="Liu D."/>
            <person name="Wang J."/>
            <person name="Sun H."/>
            <person name="Zhang C."/>
            <person name="Fan H."/>
            <person name="Li D."/>
            <person name="Dong L."/>
            <person name="Tao Y."/>
            <person name="Gao C."/>
            <person name="Wu H."/>
            <person name="Li Y."/>
            <person name="Cui Y."/>
            <person name="Guo X."/>
            <person name="Zheng S."/>
            <person name="Wang B."/>
            <person name="Yu K."/>
            <person name="Liang Q."/>
            <person name="Yang W."/>
            <person name="Lou X."/>
            <person name="Chen J."/>
            <person name="Feng M."/>
            <person name="Jian J."/>
            <person name="Zhang X."/>
            <person name="Luo G."/>
            <person name="Jiang Y."/>
            <person name="Liu J."/>
            <person name="Wang Z."/>
            <person name="Sha Y."/>
            <person name="Zhang B."/>
            <person name="Wu H."/>
            <person name="Tang D."/>
            <person name="Shen Q."/>
            <person name="Xue P."/>
            <person name="Zou S."/>
            <person name="Wang X."/>
            <person name="Liu X."/>
            <person name="Wang F."/>
            <person name="Yang Y."/>
            <person name="An X."/>
            <person name="Dong Z."/>
            <person name="Zhang K."/>
            <person name="Zhang X."/>
            <person name="Luo M.C."/>
            <person name="Dvorak J."/>
            <person name="Tong Y."/>
            <person name="Wang J."/>
            <person name="Yang H."/>
            <person name="Li Z."/>
            <person name="Wang D."/>
            <person name="Zhang A."/>
            <person name="Wang J."/>
        </authorList>
    </citation>
    <scope>NUCLEOTIDE SEQUENCE</scope>
    <source>
        <strain evidence="3">cv. G1812</strain>
    </source>
</reference>
<feature type="domain" description="RNase H type-1" evidence="1">
    <location>
        <begin position="5"/>
        <end position="64"/>
    </location>
</feature>
<dbReference type="InterPro" id="IPR002156">
    <property type="entry name" value="RNaseH_domain"/>
</dbReference>
<sequence>HTSLPVIVQSDSAEALSSLASKGLEHSAYGHLVHEIKELMCNREFYSQKIHHSQNRVADRLANYSRTECTTAVWLTS</sequence>
<accession>A0A8R7Q0A5</accession>
<dbReference type="GO" id="GO:0004523">
    <property type="term" value="F:RNA-DNA hybrid ribonuclease activity"/>
    <property type="evidence" value="ECO:0007669"/>
    <property type="project" value="InterPro"/>
</dbReference>
<dbReference type="Gramene" id="TuG1812G0300005621.01.T01">
    <property type="protein sequence ID" value="TuG1812G0300005621.01.T01.cds358994"/>
    <property type="gene ID" value="TuG1812G0300005621.01"/>
</dbReference>
<evidence type="ECO:0000259" key="1">
    <source>
        <dbReference type="Pfam" id="PF13456"/>
    </source>
</evidence>
<proteinExistence type="predicted"/>
<name>A0A8R7Q0A5_TRIUA</name>
<reference evidence="2" key="2">
    <citation type="submission" date="2018-03" db="EMBL/GenBank/DDBJ databases">
        <title>The Triticum urartu genome reveals the dynamic nature of wheat genome evolution.</title>
        <authorList>
            <person name="Ling H."/>
            <person name="Ma B."/>
            <person name="Shi X."/>
            <person name="Liu H."/>
            <person name="Dong L."/>
            <person name="Sun H."/>
            <person name="Cao Y."/>
            <person name="Gao Q."/>
            <person name="Zheng S."/>
            <person name="Li Y."/>
            <person name="Yu Y."/>
            <person name="Du H."/>
            <person name="Qi M."/>
            <person name="Li Y."/>
            <person name="Yu H."/>
            <person name="Cui Y."/>
            <person name="Wang N."/>
            <person name="Chen C."/>
            <person name="Wu H."/>
            <person name="Zhao Y."/>
            <person name="Zhang J."/>
            <person name="Li Y."/>
            <person name="Zhou W."/>
            <person name="Zhang B."/>
            <person name="Hu W."/>
            <person name="Eijk M."/>
            <person name="Tang J."/>
            <person name="Witsenboer H."/>
            <person name="Zhao S."/>
            <person name="Li Z."/>
            <person name="Zhang A."/>
            <person name="Wang D."/>
            <person name="Liang C."/>
        </authorList>
    </citation>
    <scope>NUCLEOTIDE SEQUENCE [LARGE SCALE GENOMIC DNA]</scope>
    <source>
        <strain evidence="2">cv. G1812</strain>
    </source>
</reference>